<comment type="similarity">
    <text evidence="2">Belongs to the MipA/OmpV family.</text>
</comment>
<keyword evidence="5" id="KW-0998">Cell outer membrane</keyword>
<evidence type="ECO:0000256" key="6">
    <source>
        <dbReference type="SAM" id="SignalP"/>
    </source>
</evidence>
<comment type="caution">
    <text evidence="7">The sequence shown here is derived from an EMBL/GenBank/DDBJ whole genome shotgun (WGS) entry which is preliminary data.</text>
</comment>
<evidence type="ECO:0000313" key="8">
    <source>
        <dbReference type="Proteomes" id="UP000535406"/>
    </source>
</evidence>
<evidence type="ECO:0000256" key="2">
    <source>
        <dbReference type="ARBA" id="ARBA00005722"/>
    </source>
</evidence>
<dbReference type="AlphaFoldDB" id="A0A7W7YYF5"/>
<reference evidence="7 8" key="1">
    <citation type="submission" date="2020-08" db="EMBL/GenBank/DDBJ databases">
        <title>Genomic Encyclopedia of Type Strains, Phase IV (KMG-IV): sequencing the most valuable type-strain genomes for metagenomic binning, comparative biology and taxonomic classification.</title>
        <authorList>
            <person name="Goeker M."/>
        </authorList>
    </citation>
    <scope>NUCLEOTIDE SEQUENCE [LARGE SCALE GENOMIC DNA]</scope>
    <source>
        <strain evidence="7 8">DSM 21319</strain>
    </source>
</reference>
<evidence type="ECO:0000256" key="4">
    <source>
        <dbReference type="ARBA" id="ARBA00023136"/>
    </source>
</evidence>
<keyword evidence="8" id="KW-1185">Reference proteome</keyword>
<dbReference type="PANTHER" id="PTHR38776:SF1">
    <property type="entry name" value="MLTA-INTERACTING PROTEIN-RELATED"/>
    <property type="match status" value="1"/>
</dbReference>
<accession>A0A7W7YYF5</accession>
<proteinExistence type="inferred from homology"/>
<dbReference type="Pfam" id="PF06629">
    <property type="entry name" value="MipA"/>
    <property type="match status" value="1"/>
</dbReference>
<evidence type="ECO:0000313" key="7">
    <source>
        <dbReference type="EMBL" id="MBB5044664.1"/>
    </source>
</evidence>
<keyword evidence="3 6" id="KW-0732">Signal</keyword>
<dbReference type="InterPro" id="IPR010583">
    <property type="entry name" value="MipA"/>
</dbReference>
<evidence type="ECO:0000256" key="5">
    <source>
        <dbReference type="ARBA" id="ARBA00023237"/>
    </source>
</evidence>
<name>A0A7W7YYF5_9HYPH</name>
<dbReference type="Proteomes" id="UP000535406">
    <property type="component" value="Unassembled WGS sequence"/>
</dbReference>
<sequence length="267" mass="28234">MSIRRSTAMTAAALLLAPVPALAGDYFWSGDWYLKVGAAGFSAPRYEGAKGHLFQITPLISLGKAGSAVRFSSRNDNPSFALIDSGAFRAGATGKLIMPRDEDDSADLKGLTPVKFGGELGGFAEVYPTDFLRVRGEVRRGIRSHDGVVADIAADAFVDVLPNVRVSAGPRMTLASKDYMQAYYGVKPSQVAASGLAAYDPSGGLHSVGVGAAITWQVSENIETSAFAEYKRLMGPAADSSLVKQRGDRDQTLIGVAATYRFGFTVP</sequence>
<dbReference type="EMBL" id="JACHIK010000019">
    <property type="protein sequence ID" value="MBB5044664.1"/>
    <property type="molecule type" value="Genomic_DNA"/>
</dbReference>
<evidence type="ECO:0000256" key="1">
    <source>
        <dbReference type="ARBA" id="ARBA00004442"/>
    </source>
</evidence>
<protein>
    <submittedName>
        <fullName evidence="7">Outer membrane scaffolding protein for murein synthesis (MipA/OmpV family)</fullName>
    </submittedName>
</protein>
<feature type="signal peptide" evidence="6">
    <location>
        <begin position="1"/>
        <end position="23"/>
    </location>
</feature>
<dbReference type="PANTHER" id="PTHR38776">
    <property type="entry name" value="MLTA-INTERACTING PROTEIN-RELATED"/>
    <property type="match status" value="1"/>
</dbReference>
<gene>
    <name evidence="7" type="ORF">HNQ66_004091</name>
</gene>
<dbReference type="GO" id="GO:0009279">
    <property type="term" value="C:cell outer membrane"/>
    <property type="evidence" value="ECO:0007669"/>
    <property type="project" value="UniProtKB-SubCell"/>
</dbReference>
<feature type="chain" id="PRO_5030815920" evidence="6">
    <location>
        <begin position="24"/>
        <end position="267"/>
    </location>
</feature>
<keyword evidence="4" id="KW-0472">Membrane</keyword>
<comment type="subcellular location">
    <subcellularLocation>
        <location evidence="1">Cell outer membrane</location>
    </subcellularLocation>
</comment>
<evidence type="ECO:0000256" key="3">
    <source>
        <dbReference type="ARBA" id="ARBA00022729"/>
    </source>
</evidence>
<organism evidence="7 8">
    <name type="scientific">Shinella fusca</name>
    <dbReference type="NCBI Taxonomy" id="544480"/>
    <lineage>
        <taxon>Bacteria</taxon>
        <taxon>Pseudomonadati</taxon>
        <taxon>Pseudomonadota</taxon>
        <taxon>Alphaproteobacteria</taxon>
        <taxon>Hyphomicrobiales</taxon>
        <taxon>Rhizobiaceae</taxon>
        <taxon>Shinella</taxon>
    </lineage>
</organism>